<name>A0ACC1KEP9_9FUNG</name>
<comment type="caution">
    <text evidence="1">The sequence shown here is derived from an EMBL/GenBank/DDBJ whole genome shotgun (WGS) entry which is preliminary data.</text>
</comment>
<evidence type="ECO:0000313" key="1">
    <source>
        <dbReference type="EMBL" id="KAJ2788743.1"/>
    </source>
</evidence>
<feature type="non-terminal residue" evidence="1">
    <location>
        <position position="63"/>
    </location>
</feature>
<sequence>HDERQGAIPHRKDAVYARLYPAAGRDGRRVRLWRVRDVQQVPGAGLPAPRAAPSVQVGRRQPL</sequence>
<reference evidence="1" key="1">
    <citation type="submission" date="2022-07" db="EMBL/GenBank/DDBJ databases">
        <title>Phylogenomic reconstructions and comparative analyses of Kickxellomycotina fungi.</title>
        <authorList>
            <person name="Reynolds N.K."/>
            <person name="Stajich J.E."/>
            <person name="Barry K."/>
            <person name="Grigoriev I.V."/>
            <person name="Crous P."/>
            <person name="Smith M.E."/>
        </authorList>
    </citation>
    <scope>NUCLEOTIDE SEQUENCE</scope>
    <source>
        <strain evidence="1">BCRC 34780</strain>
    </source>
</reference>
<protein>
    <submittedName>
        <fullName evidence="1">Uncharacterized protein</fullName>
    </submittedName>
</protein>
<gene>
    <name evidence="1" type="ORF">H4R21_006928</name>
</gene>
<dbReference type="EMBL" id="JANBUN010003987">
    <property type="protein sequence ID" value="KAJ2788743.1"/>
    <property type="molecule type" value="Genomic_DNA"/>
</dbReference>
<feature type="non-terminal residue" evidence="1">
    <location>
        <position position="1"/>
    </location>
</feature>
<evidence type="ECO:0000313" key="2">
    <source>
        <dbReference type="Proteomes" id="UP001140087"/>
    </source>
</evidence>
<keyword evidence="2" id="KW-1185">Reference proteome</keyword>
<organism evidence="1 2">
    <name type="scientific">Coemansia helicoidea</name>
    <dbReference type="NCBI Taxonomy" id="1286919"/>
    <lineage>
        <taxon>Eukaryota</taxon>
        <taxon>Fungi</taxon>
        <taxon>Fungi incertae sedis</taxon>
        <taxon>Zoopagomycota</taxon>
        <taxon>Kickxellomycotina</taxon>
        <taxon>Kickxellomycetes</taxon>
        <taxon>Kickxellales</taxon>
        <taxon>Kickxellaceae</taxon>
        <taxon>Coemansia</taxon>
    </lineage>
</organism>
<accession>A0ACC1KEP9</accession>
<proteinExistence type="predicted"/>
<dbReference type="Proteomes" id="UP001140087">
    <property type="component" value="Unassembled WGS sequence"/>
</dbReference>